<evidence type="ECO:0000256" key="1">
    <source>
        <dbReference type="ARBA" id="ARBA00022801"/>
    </source>
</evidence>
<sequence>MFNSRVISINGEIEECGAGLMTNQLQVLAECNDEITLLITSYGGAVDAGGAIIRAIRYAQEKGCRIIGEIRGYSMSMATIILQSCDVRLAAPEDVIMVHGFSGASIGDVRNQAEDLKMTKKLTNIYGKFFAERNTAEDAKYHDEKYWRKLLEDSLPHNYFGPEALQKGLIDAVID</sequence>
<dbReference type="GO" id="GO:0006515">
    <property type="term" value="P:protein quality control for misfolded or incompletely synthesized proteins"/>
    <property type="evidence" value="ECO:0007669"/>
    <property type="project" value="TreeGrafter"/>
</dbReference>
<dbReference type="GO" id="GO:0009368">
    <property type="term" value="C:endopeptidase Clp complex"/>
    <property type="evidence" value="ECO:0007669"/>
    <property type="project" value="TreeGrafter"/>
</dbReference>
<reference evidence="2" key="1">
    <citation type="journal article" date="2015" name="Nature">
        <title>Complex archaea that bridge the gap between prokaryotes and eukaryotes.</title>
        <authorList>
            <person name="Spang A."/>
            <person name="Saw J.H."/>
            <person name="Jorgensen S.L."/>
            <person name="Zaremba-Niedzwiedzka K."/>
            <person name="Martijn J."/>
            <person name="Lind A.E."/>
            <person name="van Eijk R."/>
            <person name="Schleper C."/>
            <person name="Guy L."/>
            <person name="Ettema T.J."/>
        </authorList>
    </citation>
    <scope>NUCLEOTIDE SEQUENCE</scope>
</reference>
<dbReference type="GO" id="GO:0004176">
    <property type="term" value="F:ATP-dependent peptidase activity"/>
    <property type="evidence" value="ECO:0007669"/>
    <property type="project" value="TreeGrafter"/>
</dbReference>
<dbReference type="GO" id="GO:0051117">
    <property type="term" value="F:ATPase binding"/>
    <property type="evidence" value="ECO:0007669"/>
    <property type="project" value="TreeGrafter"/>
</dbReference>
<dbReference type="InterPro" id="IPR029045">
    <property type="entry name" value="ClpP/crotonase-like_dom_sf"/>
</dbReference>
<dbReference type="EMBL" id="LAZR01011289">
    <property type="protein sequence ID" value="KKM62466.1"/>
    <property type="molecule type" value="Genomic_DNA"/>
</dbReference>
<dbReference type="PANTHER" id="PTHR10381:SF70">
    <property type="entry name" value="ATP-DEPENDENT CLP PROTEASE PROTEOLYTIC SUBUNIT"/>
    <property type="match status" value="1"/>
</dbReference>
<dbReference type="SUPFAM" id="SSF52096">
    <property type="entry name" value="ClpP/crotonase"/>
    <property type="match status" value="1"/>
</dbReference>
<dbReference type="Pfam" id="PF00574">
    <property type="entry name" value="CLP_protease"/>
    <property type="match status" value="1"/>
</dbReference>
<protein>
    <recommendedName>
        <fullName evidence="3">ATP-dependent Clp protease proteolytic subunit</fullName>
    </recommendedName>
</protein>
<dbReference type="AlphaFoldDB" id="A0A0F9JJG3"/>
<organism evidence="2">
    <name type="scientific">marine sediment metagenome</name>
    <dbReference type="NCBI Taxonomy" id="412755"/>
    <lineage>
        <taxon>unclassified sequences</taxon>
        <taxon>metagenomes</taxon>
        <taxon>ecological metagenomes</taxon>
    </lineage>
</organism>
<dbReference type="GO" id="GO:0004252">
    <property type="term" value="F:serine-type endopeptidase activity"/>
    <property type="evidence" value="ECO:0007669"/>
    <property type="project" value="TreeGrafter"/>
</dbReference>
<dbReference type="Gene3D" id="3.90.226.10">
    <property type="entry name" value="2-enoyl-CoA Hydratase, Chain A, domain 1"/>
    <property type="match status" value="1"/>
</dbReference>
<keyword evidence="1" id="KW-0378">Hydrolase</keyword>
<comment type="caution">
    <text evidence="2">The sequence shown here is derived from an EMBL/GenBank/DDBJ whole genome shotgun (WGS) entry which is preliminary data.</text>
</comment>
<gene>
    <name evidence="2" type="ORF">LCGC14_1521410</name>
</gene>
<dbReference type="InterPro" id="IPR023562">
    <property type="entry name" value="ClpP/TepA"/>
</dbReference>
<proteinExistence type="predicted"/>
<dbReference type="PANTHER" id="PTHR10381">
    <property type="entry name" value="ATP-DEPENDENT CLP PROTEASE PROTEOLYTIC SUBUNIT"/>
    <property type="match status" value="1"/>
</dbReference>
<evidence type="ECO:0008006" key="3">
    <source>
        <dbReference type="Google" id="ProtNLM"/>
    </source>
</evidence>
<evidence type="ECO:0000313" key="2">
    <source>
        <dbReference type="EMBL" id="KKM62466.1"/>
    </source>
</evidence>
<accession>A0A0F9JJG3</accession>
<name>A0A0F9JJG3_9ZZZZ</name>